<gene>
    <name evidence="5" type="primary">xpt</name>
    <name evidence="8" type="ORF">BFG52_14255</name>
</gene>
<evidence type="ECO:0000256" key="5">
    <source>
        <dbReference type="HAMAP-Rule" id="MF_01184"/>
    </source>
</evidence>
<dbReference type="NCBIfam" id="TIGR01744">
    <property type="entry name" value="XPRTase"/>
    <property type="match status" value="1"/>
</dbReference>
<evidence type="ECO:0000256" key="2">
    <source>
        <dbReference type="ARBA" id="ARBA00022676"/>
    </source>
</evidence>
<evidence type="ECO:0000256" key="4">
    <source>
        <dbReference type="ARBA" id="ARBA00022726"/>
    </source>
</evidence>
<dbReference type="STRING" id="1789224.BFG52_14255"/>
<dbReference type="PANTHER" id="PTHR43864">
    <property type="entry name" value="HYPOXANTHINE/GUANINE PHOSPHORIBOSYLTRANSFERASE"/>
    <property type="match status" value="1"/>
</dbReference>
<dbReference type="EMBL" id="CP016895">
    <property type="protein sequence ID" value="AOA59395.1"/>
    <property type="molecule type" value="Genomic_DNA"/>
</dbReference>
<protein>
    <recommendedName>
        <fullName evidence="5 6">Xanthine phosphoribosyltransferase</fullName>
        <shortName evidence="5">XPRTase</shortName>
        <ecNumber evidence="5 6">2.4.2.22</ecNumber>
    </recommendedName>
</protein>
<dbReference type="GO" id="GO:0006166">
    <property type="term" value="P:purine ribonucleoside salvage"/>
    <property type="evidence" value="ECO:0007669"/>
    <property type="project" value="UniProtKB-KW"/>
</dbReference>
<feature type="binding site" evidence="5">
    <location>
        <position position="156"/>
    </location>
    <ligand>
        <name>xanthine</name>
        <dbReference type="ChEBI" id="CHEBI:17712"/>
    </ligand>
</feature>
<reference evidence="8 9" key="1">
    <citation type="submission" date="2016-08" db="EMBL/GenBank/DDBJ databases">
        <authorList>
            <person name="Seilhamer J.J."/>
        </authorList>
    </citation>
    <scope>NUCLEOTIDE SEQUENCE [LARGE SCALE GENOMIC DNA]</scope>
    <source>
        <strain evidence="8 9">BRTC-1</strain>
    </source>
</reference>
<dbReference type="OrthoDB" id="9790678at2"/>
<dbReference type="NCBIfam" id="NF006671">
    <property type="entry name" value="PRK09219.1"/>
    <property type="match status" value="1"/>
</dbReference>
<feature type="binding site" evidence="5">
    <location>
        <position position="20"/>
    </location>
    <ligand>
        <name>xanthine</name>
        <dbReference type="ChEBI" id="CHEBI:17712"/>
    </ligand>
</feature>
<dbReference type="KEGG" id="ala:BFG52_14255"/>
<dbReference type="GO" id="GO:0000310">
    <property type="term" value="F:xanthine phosphoribosyltransferase activity"/>
    <property type="evidence" value="ECO:0007669"/>
    <property type="project" value="UniProtKB-UniRule"/>
</dbReference>
<evidence type="ECO:0000313" key="9">
    <source>
        <dbReference type="Proteomes" id="UP000093391"/>
    </source>
</evidence>
<organism evidence="8 9">
    <name type="scientific">Acinetobacter larvae</name>
    <dbReference type="NCBI Taxonomy" id="1789224"/>
    <lineage>
        <taxon>Bacteria</taxon>
        <taxon>Pseudomonadati</taxon>
        <taxon>Pseudomonadota</taxon>
        <taxon>Gammaproteobacteria</taxon>
        <taxon>Moraxellales</taxon>
        <taxon>Moraxellaceae</taxon>
        <taxon>Acinetobacter</taxon>
    </lineage>
</organism>
<dbReference type="AlphaFoldDB" id="A0A1B2M2G8"/>
<comment type="pathway">
    <text evidence="5">Purine metabolism; XMP biosynthesis via salvage pathway; XMP from xanthine: step 1/1.</text>
</comment>
<evidence type="ECO:0000256" key="1">
    <source>
        <dbReference type="ARBA" id="ARBA00022490"/>
    </source>
</evidence>
<dbReference type="GO" id="GO:0046110">
    <property type="term" value="P:xanthine metabolic process"/>
    <property type="evidence" value="ECO:0007669"/>
    <property type="project" value="UniProtKB-UniRule"/>
</dbReference>
<comment type="function">
    <text evidence="5">Converts the preformed base xanthine, a product of nucleic acid breakdown, to xanthosine 5'-monophosphate (XMP), so it can be reused for RNA or DNA synthesis.</text>
</comment>
<comment type="subcellular location">
    <subcellularLocation>
        <location evidence="5">Cytoplasm</location>
    </subcellularLocation>
</comment>
<dbReference type="GO" id="GO:0032265">
    <property type="term" value="P:XMP salvage"/>
    <property type="evidence" value="ECO:0007669"/>
    <property type="project" value="UniProtKB-UniRule"/>
</dbReference>
<dbReference type="InterPro" id="IPR029057">
    <property type="entry name" value="PRTase-like"/>
</dbReference>
<dbReference type="InterPro" id="IPR000836">
    <property type="entry name" value="PRTase_dom"/>
</dbReference>
<name>A0A1B2M2G8_9GAMM</name>
<evidence type="ECO:0000313" key="8">
    <source>
        <dbReference type="EMBL" id="AOA59395.1"/>
    </source>
</evidence>
<comment type="similarity">
    <text evidence="5">Belongs to the purine/pyrimidine phosphoribosyltransferase family. Xpt subfamily.</text>
</comment>
<dbReference type="Proteomes" id="UP000093391">
    <property type="component" value="Chromosome"/>
</dbReference>
<feature type="domain" description="Phosphoribosyltransferase" evidence="7">
    <location>
        <begin position="47"/>
        <end position="157"/>
    </location>
</feature>
<feature type="binding site" evidence="5">
    <location>
        <begin position="128"/>
        <end position="132"/>
    </location>
    <ligand>
        <name>5-phospho-alpha-D-ribose 1-diphosphate</name>
        <dbReference type="ChEBI" id="CHEBI:58017"/>
    </ligand>
</feature>
<evidence type="ECO:0000259" key="7">
    <source>
        <dbReference type="Pfam" id="PF00156"/>
    </source>
</evidence>
<sequence>MHALEQKILAEGIVLSDQVLKVDSFLNHQIDPVLMQLIGQEFARRFKDAGITKIITIEASGIAPAVMAGLELGVPVIFARKYQSLTLKDDLYRSKVFSFTKQTESTIAISNKHINANDKALVIDDFLANGQAALGLADLIHQANAEVVGIGIVIEKSFQPGRELLLEQGYRVESLARVKSLNNGTVEFVHED</sequence>
<comment type="subunit">
    <text evidence="5">Homodimer.</text>
</comment>
<dbReference type="HAMAP" id="MF_01184">
    <property type="entry name" value="XPRTase"/>
    <property type="match status" value="1"/>
</dbReference>
<accession>A0A1B2M2G8</accession>
<evidence type="ECO:0000256" key="3">
    <source>
        <dbReference type="ARBA" id="ARBA00022679"/>
    </source>
</evidence>
<dbReference type="InterPro" id="IPR050118">
    <property type="entry name" value="Pur/Pyrimidine_PRTase"/>
</dbReference>
<keyword evidence="2 5" id="KW-0328">Glycosyltransferase</keyword>
<dbReference type="Pfam" id="PF00156">
    <property type="entry name" value="Pribosyltran"/>
    <property type="match status" value="1"/>
</dbReference>
<dbReference type="GO" id="GO:0005737">
    <property type="term" value="C:cytoplasm"/>
    <property type="evidence" value="ECO:0007669"/>
    <property type="project" value="UniProtKB-SubCell"/>
</dbReference>
<proteinExistence type="inferred from homology"/>
<dbReference type="RefSeq" id="WP_067557662.1">
    <property type="nucleotide sequence ID" value="NZ_CP016895.1"/>
</dbReference>
<keyword evidence="4 5" id="KW-0660">Purine salvage</keyword>
<comment type="catalytic activity">
    <reaction evidence="5">
        <text>XMP + diphosphate = xanthine + 5-phospho-alpha-D-ribose 1-diphosphate</text>
        <dbReference type="Rhea" id="RHEA:10800"/>
        <dbReference type="ChEBI" id="CHEBI:17712"/>
        <dbReference type="ChEBI" id="CHEBI:33019"/>
        <dbReference type="ChEBI" id="CHEBI:57464"/>
        <dbReference type="ChEBI" id="CHEBI:58017"/>
        <dbReference type="EC" id="2.4.2.22"/>
    </reaction>
</comment>
<keyword evidence="9" id="KW-1185">Reference proteome</keyword>
<dbReference type="Gene3D" id="3.40.50.2020">
    <property type="match status" value="1"/>
</dbReference>
<dbReference type="EC" id="2.4.2.22" evidence="5 6"/>
<dbReference type="CDD" id="cd06223">
    <property type="entry name" value="PRTases_typeI"/>
    <property type="match status" value="1"/>
</dbReference>
<keyword evidence="3 5" id="KW-0808">Transferase</keyword>
<dbReference type="PANTHER" id="PTHR43864:SF1">
    <property type="entry name" value="XANTHINE PHOSPHORIBOSYLTRANSFERASE"/>
    <property type="match status" value="1"/>
</dbReference>
<dbReference type="InterPro" id="IPR010079">
    <property type="entry name" value="Xanthine_PRibTrfase"/>
</dbReference>
<evidence type="ECO:0000256" key="6">
    <source>
        <dbReference type="NCBIfam" id="TIGR01744"/>
    </source>
</evidence>
<keyword evidence="1 5" id="KW-0963">Cytoplasm</keyword>
<feature type="binding site" evidence="5">
    <location>
        <position position="27"/>
    </location>
    <ligand>
        <name>xanthine</name>
        <dbReference type="ChEBI" id="CHEBI:17712"/>
    </ligand>
</feature>
<dbReference type="UniPathway" id="UPA00602">
    <property type="reaction ID" value="UER00658"/>
</dbReference>
<dbReference type="SUPFAM" id="SSF53271">
    <property type="entry name" value="PRTase-like"/>
    <property type="match status" value="1"/>
</dbReference>